<evidence type="ECO:0000313" key="3">
    <source>
        <dbReference type="Proteomes" id="UP001501525"/>
    </source>
</evidence>
<dbReference type="EMBL" id="BAABIY010000020">
    <property type="protein sequence ID" value="GAA5098239.1"/>
    <property type="molecule type" value="Genomic_DNA"/>
</dbReference>
<protein>
    <submittedName>
        <fullName evidence="2">Uncharacterized protein</fullName>
    </submittedName>
</protein>
<dbReference type="Proteomes" id="UP001501525">
    <property type="component" value="Unassembled WGS sequence"/>
</dbReference>
<evidence type="ECO:0000256" key="1">
    <source>
        <dbReference type="SAM" id="SignalP"/>
    </source>
</evidence>
<feature type="chain" id="PRO_5047516936" evidence="1">
    <location>
        <begin position="23"/>
        <end position="104"/>
    </location>
</feature>
<accession>A0ABP9MRU6</accession>
<feature type="signal peptide" evidence="1">
    <location>
        <begin position="1"/>
        <end position="22"/>
    </location>
</feature>
<reference evidence="3" key="1">
    <citation type="journal article" date="2019" name="Int. J. Syst. Evol. Microbiol.">
        <title>The Global Catalogue of Microorganisms (GCM) 10K type strain sequencing project: providing services to taxonomists for standard genome sequencing and annotation.</title>
        <authorList>
            <consortium name="The Broad Institute Genomics Platform"/>
            <consortium name="The Broad Institute Genome Sequencing Center for Infectious Disease"/>
            <person name="Wu L."/>
            <person name="Ma J."/>
        </authorList>
    </citation>
    <scope>NUCLEOTIDE SEQUENCE [LARGE SCALE GENOMIC DNA]</scope>
    <source>
        <strain evidence="3">JCM 17706</strain>
    </source>
</reference>
<organism evidence="2 3">
    <name type="scientific">Bartonella acomydis</name>
    <dbReference type="NCBI Taxonomy" id="686234"/>
    <lineage>
        <taxon>Bacteria</taxon>
        <taxon>Pseudomonadati</taxon>
        <taxon>Pseudomonadota</taxon>
        <taxon>Alphaproteobacteria</taxon>
        <taxon>Hyphomicrobiales</taxon>
        <taxon>Bartonellaceae</taxon>
        <taxon>Bartonella</taxon>
    </lineage>
</organism>
<keyword evidence="1" id="KW-0732">Signal</keyword>
<evidence type="ECO:0000313" key="2">
    <source>
        <dbReference type="EMBL" id="GAA5098239.1"/>
    </source>
</evidence>
<sequence>MNMKYCFVVCAVILISSPVVKASEYVVFQKETSVTIAPTVLEKSIFFSKKINSLSLLNKVFITTHPGDQKVFGEIVVSVFQKVKRVYTDLWSYLYASIFSIFNW</sequence>
<name>A0ABP9MRU6_9HYPH</name>
<proteinExistence type="predicted"/>
<gene>
    <name evidence="2" type="ORF">GCM10023260_08590</name>
</gene>
<keyword evidence="3" id="KW-1185">Reference proteome</keyword>
<comment type="caution">
    <text evidence="2">The sequence shown here is derived from an EMBL/GenBank/DDBJ whole genome shotgun (WGS) entry which is preliminary data.</text>
</comment>